<dbReference type="InterPro" id="IPR003474">
    <property type="entry name" value="Glcn_transporter"/>
</dbReference>
<dbReference type="Proteomes" id="UP000628775">
    <property type="component" value="Unassembled WGS sequence"/>
</dbReference>
<feature type="transmembrane region" description="Helical" evidence="1">
    <location>
        <begin position="246"/>
        <end position="265"/>
    </location>
</feature>
<feature type="transmembrane region" description="Helical" evidence="1">
    <location>
        <begin position="390"/>
        <end position="410"/>
    </location>
</feature>
<dbReference type="AlphaFoldDB" id="A0A8J2VLW3"/>
<feature type="transmembrane region" description="Helical" evidence="1">
    <location>
        <begin position="35"/>
        <end position="54"/>
    </location>
</feature>
<evidence type="ECO:0000313" key="2">
    <source>
        <dbReference type="EMBL" id="GGE27875.1"/>
    </source>
</evidence>
<name>A0A8J2VLW3_9BACL</name>
<dbReference type="RefSeq" id="WP_188688118.1">
    <property type="nucleotide sequence ID" value="NZ_BMIR01000001.1"/>
</dbReference>
<dbReference type="Pfam" id="PF02447">
    <property type="entry name" value="GntP_permease"/>
    <property type="match status" value="1"/>
</dbReference>
<evidence type="ECO:0000313" key="3">
    <source>
        <dbReference type="Proteomes" id="UP000628775"/>
    </source>
</evidence>
<feature type="transmembrane region" description="Helical" evidence="1">
    <location>
        <begin position="422"/>
        <end position="442"/>
    </location>
</feature>
<feature type="transmembrane region" description="Helical" evidence="1">
    <location>
        <begin position="75"/>
        <end position="96"/>
    </location>
</feature>
<keyword evidence="3" id="KW-1185">Reference proteome</keyword>
<feature type="transmembrane region" description="Helical" evidence="1">
    <location>
        <begin position="285"/>
        <end position="312"/>
    </location>
</feature>
<keyword evidence="1" id="KW-0812">Transmembrane</keyword>
<feature type="transmembrane region" description="Helical" evidence="1">
    <location>
        <begin position="366"/>
        <end position="383"/>
    </location>
</feature>
<feature type="transmembrane region" description="Helical" evidence="1">
    <location>
        <begin position="463"/>
        <end position="483"/>
    </location>
</feature>
<comment type="caution">
    <text evidence="2">The sequence shown here is derived from an EMBL/GenBank/DDBJ whole genome shotgun (WGS) entry which is preliminary data.</text>
</comment>
<dbReference type="GO" id="GO:0015128">
    <property type="term" value="F:gluconate transmembrane transporter activity"/>
    <property type="evidence" value="ECO:0007669"/>
    <property type="project" value="InterPro"/>
</dbReference>
<reference evidence="2" key="1">
    <citation type="journal article" date="2014" name="Int. J. Syst. Evol. Microbiol.">
        <title>Complete genome sequence of Corynebacterium casei LMG S-19264T (=DSM 44701T), isolated from a smear-ripened cheese.</title>
        <authorList>
            <consortium name="US DOE Joint Genome Institute (JGI-PGF)"/>
            <person name="Walter F."/>
            <person name="Albersmeier A."/>
            <person name="Kalinowski J."/>
            <person name="Ruckert C."/>
        </authorList>
    </citation>
    <scope>NUCLEOTIDE SEQUENCE</scope>
    <source>
        <strain evidence="2">CGMCC 1.15371</strain>
    </source>
</reference>
<sequence length="484" mass="50853">MSTSLLSTVGPLLLIWLLVCIVVIIFLSAKIKLHPFLSIVAATYIFGLGANAIGKIVGTSKPLIADIGGTMTTGFGNILASIGMVIIFGTIIGKFIERSGAAITMAETVLKYIKNSALAMSIIGWVVSIPVFCDSGYVILSSLKKSVAKKANVNIVVLSVSLATGLYASHTFVPPTPGPIAAAGNLGINASELIWVIIVGAFVSIFTALAGYIYASKFTKNLTTDVEEAIESFEDYKKKFTRLPSAFQSFTPILLPVVLMALGSIANFPVSGVGTDHTQTLFSGWLYTVVNFIGQPVNALFIGVVSAFFLLLPEKSETTLTKWVADGLLDSAIIIMITGAGAAFGAMIQATPIADYIKSLLEGNTVFVGAGALFLLFIISALLKTAQGSSTAALIITSTIVMPLLPSLGLDAMIGNIPIGQVLAVMAIGSGAMVVSHVNDSYFWVVTQFSNMKLTTAYRAQTVATLIQGLVGIIITFILGVIFL</sequence>
<organism evidence="2 3">
    <name type="scientific">Pullulanibacillus camelliae</name>
    <dbReference type="NCBI Taxonomy" id="1707096"/>
    <lineage>
        <taxon>Bacteria</taxon>
        <taxon>Bacillati</taxon>
        <taxon>Bacillota</taxon>
        <taxon>Bacilli</taxon>
        <taxon>Bacillales</taxon>
        <taxon>Sporolactobacillaceae</taxon>
        <taxon>Pullulanibacillus</taxon>
    </lineage>
</organism>
<reference evidence="2" key="2">
    <citation type="submission" date="2020-09" db="EMBL/GenBank/DDBJ databases">
        <authorList>
            <person name="Sun Q."/>
            <person name="Zhou Y."/>
        </authorList>
    </citation>
    <scope>NUCLEOTIDE SEQUENCE</scope>
    <source>
        <strain evidence="2">CGMCC 1.15371</strain>
    </source>
</reference>
<proteinExistence type="predicted"/>
<feature type="transmembrane region" description="Helical" evidence="1">
    <location>
        <begin position="193"/>
        <end position="215"/>
    </location>
</feature>
<feature type="transmembrane region" description="Helical" evidence="1">
    <location>
        <begin position="152"/>
        <end position="173"/>
    </location>
</feature>
<feature type="transmembrane region" description="Helical" evidence="1">
    <location>
        <begin position="333"/>
        <end position="354"/>
    </location>
</feature>
<dbReference type="PANTHER" id="PTHR30354:SF11">
    <property type="entry name" value="PERMEASE"/>
    <property type="match status" value="1"/>
</dbReference>
<dbReference type="PANTHER" id="PTHR30354">
    <property type="entry name" value="GNT FAMILY GLUCONATE TRANSPORTER"/>
    <property type="match status" value="1"/>
</dbReference>
<dbReference type="EMBL" id="BMIR01000001">
    <property type="protein sequence ID" value="GGE27875.1"/>
    <property type="molecule type" value="Genomic_DNA"/>
</dbReference>
<accession>A0A8J2VLW3</accession>
<protein>
    <submittedName>
        <fullName evidence="2">Gluconate transporter</fullName>
    </submittedName>
</protein>
<keyword evidence="1" id="KW-1133">Transmembrane helix</keyword>
<keyword evidence="1" id="KW-0472">Membrane</keyword>
<feature type="transmembrane region" description="Helical" evidence="1">
    <location>
        <begin position="12"/>
        <end position="29"/>
    </location>
</feature>
<evidence type="ECO:0000256" key="1">
    <source>
        <dbReference type="SAM" id="Phobius"/>
    </source>
</evidence>
<feature type="transmembrane region" description="Helical" evidence="1">
    <location>
        <begin position="116"/>
        <end position="140"/>
    </location>
</feature>
<gene>
    <name evidence="2" type="ORF">GCM10011391_02950</name>
</gene>
<dbReference type="GO" id="GO:0005886">
    <property type="term" value="C:plasma membrane"/>
    <property type="evidence" value="ECO:0007669"/>
    <property type="project" value="TreeGrafter"/>
</dbReference>